<reference evidence="2" key="1">
    <citation type="journal article" date="2017" name="Cell">
        <title>Insights into land plant evolution garnered from the Marchantia polymorpha genome.</title>
        <authorList>
            <person name="Bowman J.L."/>
            <person name="Kohchi T."/>
            <person name="Yamato K.T."/>
            <person name="Jenkins J."/>
            <person name="Shu S."/>
            <person name="Ishizaki K."/>
            <person name="Yamaoka S."/>
            <person name="Nishihama R."/>
            <person name="Nakamura Y."/>
            <person name="Berger F."/>
            <person name="Adam C."/>
            <person name="Aki S.S."/>
            <person name="Althoff F."/>
            <person name="Araki T."/>
            <person name="Arteaga-Vazquez M.A."/>
            <person name="Balasubrmanian S."/>
            <person name="Barry K."/>
            <person name="Bauer D."/>
            <person name="Boehm C.R."/>
            <person name="Briginshaw L."/>
            <person name="Caballero-Perez J."/>
            <person name="Catarino B."/>
            <person name="Chen F."/>
            <person name="Chiyoda S."/>
            <person name="Chovatia M."/>
            <person name="Davies K.M."/>
            <person name="Delmans M."/>
            <person name="Demura T."/>
            <person name="Dierschke T."/>
            <person name="Dolan L."/>
            <person name="Dorantes-Acosta A.E."/>
            <person name="Eklund D.M."/>
            <person name="Florent S.N."/>
            <person name="Flores-Sandoval E."/>
            <person name="Fujiyama A."/>
            <person name="Fukuzawa H."/>
            <person name="Galik B."/>
            <person name="Grimanelli D."/>
            <person name="Grimwood J."/>
            <person name="Grossniklaus U."/>
            <person name="Hamada T."/>
            <person name="Haseloff J."/>
            <person name="Hetherington A.J."/>
            <person name="Higo A."/>
            <person name="Hirakawa Y."/>
            <person name="Hundley H.N."/>
            <person name="Ikeda Y."/>
            <person name="Inoue K."/>
            <person name="Inoue S.I."/>
            <person name="Ishida S."/>
            <person name="Jia Q."/>
            <person name="Kakita M."/>
            <person name="Kanazawa T."/>
            <person name="Kawai Y."/>
            <person name="Kawashima T."/>
            <person name="Kennedy M."/>
            <person name="Kinose K."/>
            <person name="Kinoshita T."/>
            <person name="Kohara Y."/>
            <person name="Koide E."/>
            <person name="Komatsu K."/>
            <person name="Kopischke S."/>
            <person name="Kubo M."/>
            <person name="Kyozuka J."/>
            <person name="Lagercrantz U."/>
            <person name="Lin S.S."/>
            <person name="Lindquist E."/>
            <person name="Lipzen A.M."/>
            <person name="Lu C.W."/>
            <person name="De Luna E."/>
            <person name="Martienssen R.A."/>
            <person name="Minamino N."/>
            <person name="Mizutani M."/>
            <person name="Mizutani M."/>
            <person name="Mochizuki N."/>
            <person name="Monte I."/>
            <person name="Mosher R."/>
            <person name="Nagasaki H."/>
            <person name="Nakagami H."/>
            <person name="Naramoto S."/>
            <person name="Nishitani K."/>
            <person name="Ohtani M."/>
            <person name="Okamoto T."/>
            <person name="Okumura M."/>
            <person name="Phillips J."/>
            <person name="Pollak B."/>
            <person name="Reinders A."/>
            <person name="Rovekamp M."/>
            <person name="Sano R."/>
            <person name="Sawa S."/>
            <person name="Schmid M.W."/>
            <person name="Shirakawa M."/>
            <person name="Solano R."/>
            <person name="Spunde A."/>
            <person name="Suetsugu N."/>
            <person name="Sugano S."/>
            <person name="Sugiyama A."/>
            <person name="Sun R."/>
            <person name="Suzuki Y."/>
            <person name="Takenaka M."/>
            <person name="Takezawa D."/>
            <person name="Tomogane H."/>
            <person name="Tsuzuki M."/>
            <person name="Ueda T."/>
            <person name="Umeda M."/>
            <person name="Ward J.M."/>
            <person name="Watanabe Y."/>
            <person name="Yazaki K."/>
            <person name="Yokoyama R."/>
            <person name="Yoshitake Y."/>
            <person name="Yotsui I."/>
            <person name="Zachgo S."/>
            <person name="Schmutz J."/>
        </authorList>
    </citation>
    <scope>NUCLEOTIDE SEQUENCE [LARGE SCALE GENOMIC DNA]</scope>
    <source>
        <strain evidence="2">Tak-1</strain>
    </source>
</reference>
<dbReference type="EMBL" id="KZ772744">
    <property type="protein sequence ID" value="PTQ35288.1"/>
    <property type="molecule type" value="Genomic_DNA"/>
</dbReference>
<dbReference type="AlphaFoldDB" id="A0A2R6WN52"/>
<dbReference type="Gramene" id="Mp2g22960.1">
    <property type="protein sequence ID" value="Mp2g22960.1.cds1"/>
    <property type="gene ID" value="Mp2g22960"/>
</dbReference>
<name>A0A2R6WN52_MARPO</name>
<sequence length="128" mass="14129">MAAEREPSSTCVALRVVYMSTDRTELSSVTTLHDHILVLRRKSRPPQKKFAECESLFSGSLDRRRAAGGVREEEVCSARLTRSMALDEDDLTDLKVELFLAGICGRVSAVSGLWSMRTSRVGAHLSCV</sequence>
<organism evidence="1 2">
    <name type="scientific">Marchantia polymorpha</name>
    <name type="common">Common liverwort</name>
    <name type="synonym">Marchantia aquatica</name>
    <dbReference type="NCBI Taxonomy" id="3197"/>
    <lineage>
        <taxon>Eukaryota</taxon>
        <taxon>Viridiplantae</taxon>
        <taxon>Streptophyta</taxon>
        <taxon>Embryophyta</taxon>
        <taxon>Marchantiophyta</taxon>
        <taxon>Marchantiopsida</taxon>
        <taxon>Marchantiidae</taxon>
        <taxon>Marchantiales</taxon>
        <taxon>Marchantiaceae</taxon>
        <taxon>Marchantia</taxon>
    </lineage>
</organism>
<accession>A0A2R6WN52</accession>
<proteinExistence type="predicted"/>
<evidence type="ECO:0000313" key="2">
    <source>
        <dbReference type="Proteomes" id="UP000244005"/>
    </source>
</evidence>
<protein>
    <submittedName>
        <fullName evidence="1">Uncharacterized protein</fullName>
    </submittedName>
</protein>
<dbReference type="Proteomes" id="UP000244005">
    <property type="component" value="Unassembled WGS sequence"/>
</dbReference>
<evidence type="ECO:0000313" key="1">
    <source>
        <dbReference type="EMBL" id="PTQ35288.1"/>
    </source>
</evidence>
<gene>
    <name evidence="1" type="ORF">MARPO_0072s0035</name>
</gene>
<keyword evidence="2" id="KW-1185">Reference proteome</keyword>